<accession>A0A8S3J2U5</accession>
<evidence type="ECO:0000259" key="1">
    <source>
        <dbReference type="PROSITE" id="PS50235"/>
    </source>
</evidence>
<evidence type="ECO:0000313" key="3">
    <source>
        <dbReference type="Proteomes" id="UP000676336"/>
    </source>
</evidence>
<feature type="domain" description="USP" evidence="1">
    <location>
        <begin position="1"/>
        <end position="39"/>
    </location>
</feature>
<comment type="caution">
    <text evidence="2">The sequence shown here is derived from an EMBL/GenBank/DDBJ whole genome shotgun (WGS) entry which is preliminary data.</text>
</comment>
<name>A0A8S3J2U5_9BILA</name>
<evidence type="ECO:0000313" key="2">
    <source>
        <dbReference type="EMBL" id="CAF5211725.1"/>
    </source>
</evidence>
<dbReference type="PROSITE" id="PS50235">
    <property type="entry name" value="USP_3"/>
    <property type="match status" value="1"/>
</dbReference>
<protein>
    <recommendedName>
        <fullName evidence="1">USP domain-containing protein</fullName>
    </recommendedName>
</protein>
<dbReference type="EMBL" id="CAJOBI010340176">
    <property type="protein sequence ID" value="CAF5211725.1"/>
    <property type="molecule type" value="Genomic_DNA"/>
</dbReference>
<dbReference type="Proteomes" id="UP000676336">
    <property type="component" value="Unassembled WGS sequence"/>
</dbReference>
<organism evidence="2 3">
    <name type="scientific">Rotaria magnacalcarata</name>
    <dbReference type="NCBI Taxonomy" id="392030"/>
    <lineage>
        <taxon>Eukaryota</taxon>
        <taxon>Metazoa</taxon>
        <taxon>Spiralia</taxon>
        <taxon>Gnathifera</taxon>
        <taxon>Rotifera</taxon>
        <taxon>Eurotatoria</taxon>
        <taxon>Bdelloidea</taxon>
        <taxon>Philodinida</taxon>
        <taxon>Philodinidae</taxon>
        <taxon>Rotaria</taxon>
    </lineage>
</organism>
<dbReference type="InterPro" id="IPR028889">
    <property type="entry name" value="USP"/>
</dbReference>
<gene>
    <name evidence="2" type="ORF">SMN809_LOCUS78570</name>
</gene>
<dbReference type="InterPro" id="IPR038765">
    <property type="entry name" value="Papain-like_cys_pep_sf"/>
</dbReference>
<dbReference type="AlphaFoldDB" id="A0A8S3J2U5"/>
<dbReference type="Gene3D" id="3.90.70.10">
    <property type="entry name" value="Cysteine proteinases"/>
    <property type="match status" value="1"/>
</dbReference>
<dbReference type="SUPFAM" id="SSF54001">
    <property type="entry name" value="Cysteine proteinases"/>
    <property type="match status" value="1"/>
</dbReference>
<sequence>YCKNPITDKWFCYDDHLVSELDQSRVCTPDAYILFYKRRDTTLSQPTQSIPKSLPLQQQDHIDSIVNDFDEHLNLDQSSPVENTKPHDIVQPPLPLPRKLLTPLSSAASDDECSRPPCPMPRTLISQHEVHMISQPISSDQQSTVHSISSSEPLIDFNTDRISPWSRFNNHRYSRDELESHVVYHAKILR</sequence>
<reference evidence="2" key="1">
    <citation type="submission" date="2021-02" db="EMBL/GenBank/DDBJ databases">
        <authorList>
            <person name="Nowell W R."/>
        </authorList>
    </citation>
    <scope>NUCLEOTIDE SEQUENCE</scope>
</reference>
<proteinExistence type="predicted"/>
<feature type="non-terminal residue" evidence="2">
    <location>
        <position position="1"/>
    </location>
</feature>